<dbReference type="Proteomes" id="UP000236546">
    <property type="component" value="Unassembled WGS sequence"/>
</dbReference>
<evidence type="ECO:0000313" key="7">
    <source>
        <dbReference type="Proteomes" id="UP000236546"/>
    </source>
</evidence>
<keyword evidence="3" id="KW-0812">Transmembrane</keyword>
<dbReference type="PANTHER" id="PTHR28019">
    <property type="entry name" value="CELL MEMBRANE PROTEIN YLR413W-RELATED"/>
    <property type="match status" value="1"/>
</dbReference>
<dbReference type="RefSeq" id="XP_018662466.1">
    <property type="nucleotide sequence ID" value="XM_018804351.1"/>
</dbReference>
<dbReference type="InterPro" id="IPR009571">
    <property type="entry name" value="SUR7/Rim9-like_fungi"/>
</dbReference>
<organism evidence="5 6">
    <name type="scientific">Trichoderma gamsii</name>
    <dbReference type="NCBI Taxonomy" id="398673"/>
    <lineage>
        <taxon>Eukaryota</taxon>
        <taxon>Fungi</taxon>
        <taxon>Dikarya</taxon>
        <taxon>Ascomycota</taxon>
        <taxon>Pezizomycotina</taxon>
        <taxon>Sordariomycetes</taxon>
        <taxon>Hypocreomycetidae</taxon>
        <taxon>Hypocreales</taxon>
        <taxon>Hypocreaceae</taxon>
        <taxon>Trichoderma</taxon>
    </lineage>
</organism>
<dbReference type="AlphaFoldDB" id="A0A0W7VSM0"/>
<sequence>MGRAGRVACIGLPYLFTIGSLVALIFAGIGSTDEDSSTLNKIYFMRADLSNVTAAEASNFGDRLLNLTSNAMNNATEELAAAIEEAEKASELRDFYDVGLFGYCEGEKKGSTFDVDFCSKPVGSFWFNPLVVWHLNVSGVHDLFPSHLQSNLKTYQKVSHWMFVAYVLAFATLVVQLLVGISAIFSRIGSIFTTIVSAVATGFLIAANITSTVLFATLVGVFNSSLKEYGVKSSLGANAFAASWLALALSLVSTFFWLFSSCCCSGRTEARRSPVQGSYEKVDFGNGGAASHHGHTSAPAPTFTNTNTAYEPYRHQG</sequence>
<keyword evidence="6" id="KW-1185">Reference proteome</keyword>
<evidence type="ECO:0000313" key="5">
    <source>
        <dbReference type="EMBL" id="PON24204.1"/>
    </source>
</evidence>
<reference evidence="5 6" key="1">
    <citation type="journal article" date="2016" name="Genome Announc.">
        <title>Draft Whole-Genome Sequence of Trichoderma gamsii T6085, a Promising Biocontrol Agent of Fusarium Head Blight on Wheat.</title>
        <authorList>
            <person name="Baroncelli R."/>
            <person name="Zapparata A."/>
            <person name="Piaggeschi G."/>
            <person name="Sarrocco S."/>
            <person name="Vannacci G."/>
        </authorList>
    </citation>
    <scope>NUCLEOTIDE SEQUENCE [LARGE SCALE GENOMIC DNA]</scope>
    <source>
        <strain evidence="5 6">T6085</strain>
    </source>
</reference>
<name>A0A0W7VSM0_9HYPO</name>
<dbReference type="EMBL" id="JPDN02000024">
    <property type="protein sequence ID" value="PON24204.1"/>
    <property type="molecule type" value="Genomic_DNA"/>
</dbReference>
<gene>
    <name evidence="5" type="ORF">TGAM01_v206892</name>
    <name evidence="4" type="ORF">TGAMA5MH_00316</name>
</gene>
<evidence type="ECO:0000256" key="3">
    <source>
        <dbReference type="SAM" id="Phobius"/>
    </source>
</evidence>
<dbReference type="PANTHER" id="PTHR28019:SF3">
    <property type="entry name" value="INTEGRAL MEMBRANE PROTEIN (AFU_ORTHOLOGUE AFUA_6G07470)"/>
    <property type="match status" value="1"/>
</dbReference>
<dbReference type="InterPro" id="IPR052413">
    <property type="entry name" value="SUR7_domain"/>
</dbReference>
<reference evidence="4 7" key="2">
    <citation type="submission" date="2017-02" db="EMBL/GenBank/DDBJ databases">
        <title>Genomes of Trichoderma spp. with biocontrol activity.</title>
        <authorList>
            <person name="Gardiner D."/>
            <person name="Kazan K."/>
            <person name="Vos C."/>
            <person name="Harvey P."/>
        </authorList>
    </citation>
    <scope>NUCLEOTIDE SEQUENCE [LARGE SCALE GENOMIC DNA]</scope>
    <source>
        <strain evidence="4 7">A5MH</strain>
    </source>
</reference>
<accession>A0A0W7VSM0</accession>
<evidence type="ECO:0000313" key="4">
    <source>
        <dbReference type="EMBL" id="PNP48625.1"/>
    </source>
</evidence>
<dbReference type="GO" id="GO:0005886">
    <property type="term" value="C:plasma membrane"/>
    <property type="evidence" value="ECO:0007669"/>
    <property type="project" value="InterPro"/>
</dbReference>
<feature type="transmembrane region" description="Helical" evidence="3">
    <location>
        <begin position="12"/>
        <end position="31"/>
    </location>
</feature>
<proteinExistence type="predicted"/>
<feature type="transmembrane region" description="Helical" evidence="3">
    <location>
        <begin position="163"/>
        <end position="185"/>
    </location>
</feature>
<protein>
    <recommendedName>
        <fullName evidence="8">SUR7 protein</fullName>
    </recommendedName>
</protein>
<feature type="region of interest" description="Disordered" evidence="2">
    <location>
        <begin position="287"/>
        <end position="307"/>
    </location>
</feature>
<feature type="transmembrane region" description="Helical" evidence="3">
    <location>
        <begin position="191"/>
        <end position="223"/>
    </location>
</feature>
<dbReference type="GeneID" id="29984434"/>
<reference evidence="5" key="3">
    <citation type="submission" date="2017-08" db="EMBL/GenBank/DDBJ databases">
        <title>Trichoderma gamsii strain T6085, whole genome shotgun sequencing project.</title>
        <authorList>
            <person name="Baroncelli R."/>
        </authorList>
    </citation>
    <scope>NUCLEOTIDE SEQUENCE</scope>
    <source>
        <strain evidence="5">T6085</strain>
    </source>
</reference>
<dbReference type="GO" id="GO:0051285">
    <property type="term" value="C:cell cortex of cell tip"/>
    <property type="evidence" value="ECO:0007669"/>
    <property type="project" value="TreeGrafter"/>
</dbReference>
<feature type="coiled-coil region" evidence="1">
    <location>
        <begin position="65"/>
        <end position="92"/>
    </location>
</feature>
<comment type="caution">
    <text evidence="5">The sequence shown here is derived from an EMBL/GenBank/DDBJ whole genome shotgun (WGS) entry which is preliminary data.</text>
</comment>
<dbReference type="GO" id="GO:0031505">
    <property type="term" value="P:fungal-type cell wall organization"/>
    <property type="evidence" value="ECO:0007669"/>
    <property type="project" value="TreeGrafter"/>
</dbReference>
<keyword evidence="3" id="KW-0472">Membrane</keyword>
<dbReference type="OrthoDB" id="4480814at2759"/>
<dbReference type="EMBL" id="MTYH01000003">
    <property type="protein sequence ID" value="PNP48625.1"/>
    <property type="molecule type" value="Genomic_DNA"/>
</dbReference>
<dbReference type="Proteomes" id="UP000054821">
    <property type="component" value="Unassembled WGS sequence"/>
</dbReference>
<keyword evidence="1" id="KW-0175">Coiled coil</keyword>
<evidence type="ECO:0000256" key="2">
    <source>
        <dbReference type="SAM" id="MobiDB-lite"/>
    </source>
</evidence>
<evidence type="ECO:0000256" key="1">
    <source>
        <dbReference type="SAM" id="Coils"/>
    </source>
</evidence>
<feature type="compositionally biased region" description="Low complexity" evidence="2">
    <location>
        <begin position="296"/>
        <end position="307"/>
    </location>
</feature>
<keyword evidence="3" id="KW-1133">Transmembrane helix</keyword>
<feature type="transmembrane region" description="Helical" evidence="3">
    <location>
        <begin position="235"/>
        <end position="259"/>
    </location>
</feature>
<dbReference type="Pfam" id="PF06687">
    <property type="entry name" value="SUR7"/>
    <property type="match status" value="1"/>
</dbReference>
<evidence type="ECO:0000313" key="6">
    <source>
        <dbReference type="Proteomes" id="UP000054821"/>
    </source>
</evidence>
<evidence type="ECO:0008006" key="8">
    <source>
        <dbReference type="Google" id="ProtNLM"/>
    </source>
</evidence>